<dbReference type="Proteomes" id="UP000317691">
    <property type="component" value="Unassembled WGS sequence"/>
</dbReference>
<sequence length="148" mass="16692">MNDPYLPLPDCRAALGFTATYDADEFGRIAAGFKSSDMDQKWDIIFDPPWLAFHRSWTGIANYGVRFESGGGQARVTDSWINNECFDCDEEALQYHRKLVGFLIDVFLLRKPSEFPFPPGLELKGLQIPAYVHMVLGALPNDLDTVDD</sequence>
<evidence type="ECO:0000313" key="2">
    <source>
        <dbReference type="Proteomes" id="UP000317691"/>
    </source>
</evidence>
<proteinExistence type="predicted"/>
<name>A0A538TGK1_UNCEI</name>
<dbReference type="EMBL" id="VBOZ01000036">
    <property type="protein sequence ID" value="TMQ62734.1"/>
    <property type="molecule type" value="Genomic_DNA"/>
</dbReference>
<dbReference type="AlphaFoldDB" id="A0A538TGK1"/>
<reference evidence="1 2" key="1">
    <citation type="journal article" date="2019" name="Nat. Microbiol.">
        <title>Mediterranean grassland soil C-N compound turnover is dependent on rainfall and depth, and is mediated by genomically divergent microorganisms.</title>
        <authorList>
            <person name="Diamond S."/>
            <person name="Andeer P.F."/>
            <person name="Li Z."/>
            <person name="Crits-Christoph A."/>
            <person name="Burstein D."/>
            <person name="Anantharaman K."/>
            <person name="Lane K.R."/>
            <person name="Thomas B.C."/>
            <person name="Pan C."/>
            <person name="Northen T.R."/>
            <person name="Banfield J.F."/>
        </authorList>
    </citation>
    <scope>NUCLEOTIDE SEQUENCE [LARGE SCALE GENOMIC DNA]</scope>
    <source>
        <strain evidence="1">WS_9</strain>
    </source>
</reference>
<organism evidence="1 2">
    <name type="scientific">Eiseniibacteriota bacterium</name>
    <dbReference type="NCBI Taxonomy" id="2212470"/>
    <lineage>
        <taxon>Bacteria</taxon>
        <taxon>Candidatus Eiseniibacteriota</taxon>
    </lineage>
</organism>
<accession>A0A538TGK1</accession>
<gene>
    <name evidence="1" type="ORF">E6K79_11805</name>
</gene>
<comment type="caution">
    <text evidence="1">The sequence shown here is derived from an EMBL/GenBank/DDBJ whole genome shotgun (WGS) entry which is preliminary data.</text>
</comment>
<protein>
    <submittedName>
        <fullName evidence="1">Uncharacterized protein</fullName>
    </submittedName>
</protein>
<evidence type="ECO:0000313" key="1">
    <source>
        <dbReference type="EMBL" id="TMQ62734.1"/>
    </source>
</evidence>